<dbReference type="OrthoDB" id="1896642at2759"/>
<dbReference type="Proteomes" id="UP000027138">
    <property type="component" value="Unassembled WGS sequence"/>
</dbReference>
<evidence type="ECO:0000313" key="8">
    <source>
        <dbReference type="Proteomes" id="UP000027138"/>
    </source>
</evidence>
<dbReference type="SMART" id="SM00432">
    <property type="entry name" value="MADS"/>
    <property type="match status" value="1"/>
</dbReference>
<dbReference type="Pfam" id="PF00319">
    <property type="entry name" value="SRF-TF"/>
    <property type="match status" value="1"/>
</dbReference>
<dbReference type="KEGG" id="jcu:105644754"/>
<dbReference type="PANTHER" id="PTHR11945:SF805">
    <property type="entry name" value="BOX PROTEIN, PUTATIVE-RELATED"/>
    <property type="match status" value="1"/>
</dbReference>
<dbReference type="PANTHER" id="PTHR11945">
    <property type="entry name" value="MADS BOX PROTEIN"/>
    <property type="match status" value="1"/>
</dbReference>
<dbReference type="GO" id="GO:0045944">
    <property type="term" value="P:positive regulation of transcription by RNA polymerase II"/>
    <property type="evidence" value="ECO:0007669"/>
    <property type="project" value="InterPro"/>
</dbReference>
<dbReference type="AlphaFoldDB" id="A0A067LDC3"/>
<dbReference type="InterPro" id="IPR036879">
    <property type="entry name" value="TF_MADSbox_sf"/>
</dbReference>
<evidence type="ECO:0000256" key="5">
    <source>
        <dbReference type="ARBA" id="ARBA00023242"/>
    </source>
</evidence>
<keyword evidence="2" id="KW-0805">Transcription regulation</keyword>
<dbReference type="GO" id="GO:0000978">
    <property type="term" value="F:RNA polymerase II cis-regulatory region sequence-specific DNA binding"/>
    <property type="evidence" value="ECO:0007669"/>
    <property type="project" value="TreeGrafter"/>
</dbReference>
<dbReference type="GO" id="GO:0005634">
    <property type="term" value="C:nucleus"/>
    <property type="evidence" value="ECO:0007669"/>
    <property type="project" value="UniProtKB-SubCell"/>
</dbReference>
<keyword evidence="8" id="KW-1185">Reference proteome</keyword>
<dbReference type="GO" id="GO:0000981">
    <property type="term" value="F:DNA-binding transcription factor activity, RNA polymerase II-specific"/>
    <property type="evidence" value="ECO:0007669"/>
    <property type="project" value="TreeGrafter"/>
</dbReference>
<organism evidence="7 8">
    <name type="scientific">Jatropha curcas</name>
    <name type="common">Barbados nut</name>
    <dbReference type="NCBI Taxonomy" id="180498"/>
    <lineage>
        <taxon>Eukaryota</taxon>
        <taxon>Viridiplantae</taxon>
        <taxon>Streptophyta</taxon>
        <taxon>Embryophyta</taxon>
        <taxon>Tracheophyta</taxon>
        <taxon>Spermatophyta</taxon>
        <taxon>Magnoliopsida</taxon>
        <taxon>eudicotyledons</taxon>
        <taxon>Gunneridae</taxon>
        <taxon>Pentapetalae</taxon>
        <taxon>rosids</taxon>
        <taxon>fabids</taxon>
        <taxon>Malpighiales</taxon>
        <taxon>Euphorbiaceae</taxon>
        <taxon>Crotonoideae</taxon>
        <taxon>Jatropheae</taxon>
        <taxon>Jatropha</taxon>
    </lineage>
</organism>
<gene>
    <name evidence="7" type="ORF">JCGZ_15063</name>
</gene>
<accession>A0A067LDC3</accession>
<reference evidence="7 8" key="1">
    <citation type="journal article" date="2014" name="PLoS ONE">
        <title>Global Analysis of Gene Expression Profiles in Physic Nut (Jatropha curcas L.) Seedlings Exposed to Salt Stress.</title>
        <authorList>
            <person name="Zhang L."/>
            <person name="Zhang C."/>
            <person name="Wu P."/>
            <person name="Chen Y."/>
            <person name="Li M."/>
            <person name="Jiang H."/>
            <person name="Wu G."/>
        </authorList>
    </citation>
    <scope>NUCLEOTIDE SEQUENCE [LARGE SCALE GENOMIC DNA]</scope>
    <source>
        <strain evidence="8">cv. GZQX0401</strain>
        <tissue evidence="7">Young leaves</tissue>
    </source>
</reference>
<evidence type="ECO:0000313" key="7">
    <source>
        <dbReference type="EMBL" id="KDP45198.1"/>
    </source>
</evidence>
<dbReference type="CDD" id="cd00265">
    <property type="entry name" value="MADS_MEF2_like"/>
    <property type="match status" value="1"/>
</dbReference>
<protein>
    <recommendedName>
        <fullName evidence="6">MADS-box domain-containing protein</fullName>
    </recommendedName>
</protein>
<proteinExistence type="predicted"/>
<dbReference type="InterPro" id="IPR002100">
    <property type="entry name" value="TF_MADSbox"/>
</dbReference>
<evidence type="ECO:0000256" key="4">
    <source>
        <dbReference type="ARBA" id="ARBA00023163"/>
    </source>
</evidence>
<evidence type="ECO:0000256" key="2">
    <source>
        <dbReference type="ARBA" id="ARBA00023015"/>
    </source>
</evidence>
<dbReference type="Gene3D" id="3.40.1810.10">
    <property type="entry name" value="Transcription factor, MADS-box"/>
    <property type="match status" value="1"/>
</dbReference>
<sequence length="211" mass="23802">MVNTKTNQKRTKGRQKIEIKPIERKSNLQVTFSKRRAGLVKKASELSLLCGAQVALIAFSPGKKVFAFGNPNVDVVLDRYLNEGTFASNEDEPTTLNIDDVNMKNPNVPKWNKEYEEAVKELEEETKCLAKIEEWNKVRENMNAGFWWDEPIDNMGVEELEEYVCALKVLKGNVGIRVNELMMMGNQNYNMDGFECNGASNGGFGFGDGSY</sequence>
<name>A0A067LDC3_JATCU</name>
<dbReference type="PRINTS" id="PR00404">
    <property type="entry name" value="MADSDOMAIN"/>
</dbReference>
<dbReference type="SUPFAM" id="SSF55455">
    <property type="entry name" value="SRF-like"/>
    <property type="match status" value="1"/>
</dbReference>
<dbReference type="GO" id="GO:0046983">
    <property type="term" value="F:protein dimerization activity"/>
    <property type="evidence" value="ECO:0007669"/>
    <property type="project" value="InterPro"/>
</dbReference>
<dbReference type="InterPro" id="IPR033896">
    <property type="entry name" value="MEF2-like_N"/>
</dbReference>
<keyword evidence="4" id="KW-0804">Transcription</keyword>
<dbReference type="FunFam" id="3.40.1810.10:FF:000006">
    <property type="entry name" value="Agamous-like MADS-box protein AGL62"/>
    <property type="match status" value="1"/>
</dbReference>
<evidence type="ECO:0000259" key="6">
    <source>
        <dbReference type="PROSITE" id="PS50066"/>
    </source>
</evidence>
<keyword evidence="5" id="KW-0539">Nucleus</keyword>
<evidence type="ECO:0000256" key="1">
    <source>
        <dbReference type="ARBA" id="ARBA00004123"/>
    </source>
</evidence>
<comment type="subcellular location">
    <subcellularLocation>
        <location evidence="1">Nucleus</location>
    </subcellularLocation>
</comment>
<evidence type="ECO:0000256" key="3">
    <source>
        <dbReference type="ARBA" id="ARBA00023125"/>
    </source>
</evidence>
<dbReference type="EMBL" id="KK914233">
    <property type="protein sequence ID" value="KDP45198.1"/>
    <property type="molecule type" value="Genomic_DNA"/>
</dbReference>
<dbReference type="PROSITE" id="PS50066">
    <property type="entry name" value="MADS_BOX_2"/>
    <property type="match status" value="1"/>
</dbReference>
<keyword evidence="3" id="KW-0238">DNA-binding</keyword>
<feature type="domain" description="MADS-box" evidence="6">
    <location>
        <begin position="12"/>
        <end position="72"/>
    </location>
</feature>